<gene>
    <name evidence="1" type="ORF">METZ01_LOCUS250266</name>
</gene>
<dbReference type="Gene3D" id="2.60.120.200">
    <property type="match status" value="1"/>
</dbReference>
<dbReference type="SUPFAM" id="SSF49899">
    <property type="entry name" value="Concanavalin A-like lectins/glucanases"/>
    <property type="match status" value="1"/>
</dbReference>
<feature type="non-terminal residue" evidence="1">
    <location>
        <position position="149"/>
    </location>
</feature>
<reference evidence="1" key="1">
    <citation type="submission" date="2018-05" db="EMBL/GenBank/DDBJ databases">
        <authorList>
            <person name="Lanie J.A."/>
            <person name="Ng W.-L."/>
            <person name="Kazmierczak K.M."/>
            <person name="Andrzejewski T.M."/>
            <person name="Davidsen T.M."/>
            <person name="Wayne K.J."/>
            <person name="Tettelin H."/>
            <person name="Glass J.I."/>
            <person name="Rusch D."/>
            <person name="Podicherti R."/>
            <person name="Tsui H.-C.T."/>
            <person name="Winkler M.E."/>
        </authorList>
    </citation>
    <scope>NUCLEOTIDE SEQUENCE</scope>
</reference>
<dbReference type="AlphaFoldDB" id="A0A382IDP6"/>
<sequence length="149" mass="17075">MNSPNEQTIFEDNFDTKPDEGWSWLRENPEHWRIQNNGLEIRVVPGVADTVKNALLRPAPNRNDGTFAIEVTVTNHTHPIQQYEQAGITWYNDGKPVFKEVKELIDGDLYIIPGKQSMMTESVRLRLVVSVNSWEAQYCPENGTEFQTA</sequence>
<evidence type="ECO:0000313" key="1">
    <source>
        <dbReference type="EMBL" id="SVB97412.1"/>
    </source>
</evidence>
<dbReference type="InterPro" id="IPR013320">
    <property type="entry name" value="ConA-like_dom_sf"/>
</dbReference>
<name>A0A382IDP6_9ZZZZ</name>
<protein>
    <submittedName>
        <fullName evidence="1">Uncharacterized protein</fullName>
    </submittedName>
</protein>
<proteinExistence type="predicted"/>
<accession>A0A382IDP6</accession>
<organism evidence="1">
    <name type="scientific">marine metagenome</name>
    <dbReference type="NCBI Taxonomy" id="408172"/>
    <lineage>
        <taxon>unclassified sequences</taxon>
        <taxon>metagenomes</taxon>
        <taxon>ecological metagenomes</taxon>
    </lineage>
</organism>
<dbReference type="EMBL" id="UINC01066567">
    <property type="protein sequence ID" value="SVB97412.1"/>
    <property type="molecule type" value="Genomic_DNA"/>
</dbReference>